<dbReference type="Gene3D" id="1.10.260.50">
    <property type="match status" value="1"/>
</dbReference>
<comment type="cofactor">
    <cofactor evidence="1">
        <name>pyridoxal 5'-phosphate</name>
        <dbReference type="ChEBI" id="CHEBI:597326"/>
    </cofactor>
</comment>
<dbReference type="SUPFAM" id="SSF53383">
    <property type="entry name" value="PLP-dependent transferases"/>
    <property type="match status" value="1"/>
</dbReference>
<evidence type="ECO:0000256" key="1">
    <source>
        <dbReference type="ARBA" id="ARBA00001933"/>
    </source>
</evidence>
<keyword evidence="4" id="KW-0963">Cytoplasm</keyword>
<dbReference type="GO" id="GO:0016740">
    <property type="term" value="F:transferase activity"/>
    <property type="evidence" value="ECO:0007669"/>
    <property type="project" value="UniProtKB-KW"/>
</dbReference>
<evidence type="ECO:0000256" key="6">
    <source>
        <dbReference type="ARBA" id="ARBA00037407"/>
    </source>
</evidence>
<evidence type="ECO:0000313" key="11">
    <source>
        <dbReference type="Proteomes" id="UP000270296"/>
    </source>
</evidence>
<protein>
    <recommendedName>
        <fullName evidence="8">Selenocysteine lyase</fullName>
        <ecNumber evidence="7">4.4.1.16</ecNumber>
    </recommendedName>
</protein>
<dbReference type="PANTHER" id="PTHR11601">
    <property type="entry name" value="CYSTEINE DESULFURYLASE FAMILY MEMBER"/>
    <property type="match status" value="1"/>
</dbReference>
<dbReference type="InterPro" id="IPR000192">
    <property type="entry name" value="Aminotrans_V_dom"/>
</dbReference>
<gene>
    <name evidence="10" type="ORF">SBAD_LOCUS9377</name>
</gene>
<keyword evidence="11" id="KW-1185">Reference proteome</keyword>
<organism evidence="12">
    <name type="scientific">Soboliphyme baturini</name>
    <dbReference type="NCBI Taxonomy" id="241478"/>
    <lineage>
        <taxon>Eukaryota</taxon>
        <taxon>Metazoa</taxon>
        <taxon>Ecdysozoa</taxon>
        <taxon>Nematoda</taxon>
        <taxon>Enoplea</taxon>
        <taxon>Dorylaimia</taxon>
        <taxon>Dioctophymatida</taxon>
        <taxon>Dioctophymatoidea</taxon>
        <taxon>Soboliphymatidae</taxon>
        <taxon>Soboliphyme</taxon>
    </lineage>
</organism>
<dbReference type="PANTHER" id="PTHR11601:SF62">
    <property type="entry name" value="SELENOCYSTEINE LYASE"/>
    <property type="match status" value="1"/>
</dbReference>
<dbReference type="Proteomes" id="UP000270296">
    <property type="component" value="Unassembled WGS sequence"/>
</dbReference>
<dbReference type="Gene3D" id="3.40.640.10">
    <property type="entry name" value="Type I PLP-dependent aspartate aminotransferase-like (Major domain)"/>
    <property type="match status" value="1"/>
</dbReference>
<comment type="subunit">
    <text evidence="3">Homodimer.</text>
</comment>
<sequence>MAVNICTTSPIYLDYNATCPVAPEVCESIAVALADYYGNPSSLYDIGVAAKEAIQSARIQVALMIGARNVSDIIFTSSGTEANHMAILSAIANFNIMNRRRETSRIPHVIASSIEHPSVKKHLQRLMAARVCSCTFVDPRPFSGHIEVSDIMLAVQQDTCLISVMLANNETGVLQPVKMLAEKIQNTNRFRENKIYIHTDAAQAIGKIVVDVKQLKVDYLTIVGHKFYGPRIGALYVRSLGSLAGAPLLPIFHGGNQENGFRAGSVSIQRCLDTLRTSTV</sequence>
<dbReference type="InterPro" id="IPR015421">
    <property type="entry name" value="PyrdxlP-dep_Trfase_major"/>
</dbReference>
<accession>A0A183J0H9</accession>
<reference evidence="12" key="1">
    <citation type="submission" date="2016-06" db="UniProtKB">
        <authorList>
            <consortium name="WormBaseParasite"/>
        </authorList>
    </citation>
    <scope>IDENTIFICATION</scope>
</reference>
<name>A0A183J0H9_9BILA</name>
<dbReference type="OrthoDB" id="10250117at2759"/>
<comment type="subcellular location">
    <subcellularLocation>
        <location evidence="2">Cytoplasm</location>
        <location evidence="2">Cytosol</location>
    </subcellularLocation>
</comment>
<evidence type="ECO:0000313" key="10">
    <source>
        <dbReference type="EMBL" id="VDP22830.1"/>
    </source>
</evidence>
<dbReference type="GO" id="GO:0005829">
    <property type="term" value="C:cytosol"/>
    <property type="evidence" value="ECO:0007669"/>
    <property type="project" value="UniProtKB-SubCell"/>
</dbReference>
<dbReference type="WBParaSite" id="SBAD_0000971501-mRNA-1">
    <property type="protein sequence ID" value="SBAD_0000971501-mRNA-1"/>
    <property type="gene ID" value="SBAD_0000971501"/>
</dbReference>
<evidence type="ECO:0000256" key="3">
    <source>
        <dbReference type="ARBA" id="ARBA00011738"/>
    </source>
</evidence>
<dbReference type="EMBL" id="UZAM01012645">
    <property type="protein sequence ID" value="VDP22830.1"/>
    <property type="molecule type" value="Genomic_DNA"/>
</dbReference>
<comment type="function">
    <text evidence="6">Catalyzes the decomposition of L-selenocysteine to L-alanine and elemental selenium.</text>
</comment>
<evidence type="ECO:0000256" key="5">
    <source>
        <dbReference type="ARBA" id="ARBA00022679"/>
    </source>
</evidence>
<dbReference type="AlphaFoldDB" id="A0A183J0H9"/>
<reference evidence="10 11" key="2">
    <citation type="submission" date="2018-11" db="EMBL/GenBank/DDBJ databases">
        <authorList>
            <consortium name="Pathogen Informatics"/>
        </authorList>
    </citation>
    <scope>NUCLEOTIDE SEQUENCE [LARGE SCALE GENOMIC DNA]</scope>
</reference>
<evidence type="ECO:0000256" key="7">
    <source>
        <dbReference type="ARBA" id="ARBA00039054"/>
    </source>
</evidence>
<feature type="domain" description="Aminotransferase class V" evidence="9">
    <location>
        <begin position="11"/>
        <end position="239"/>
    </location>
</feature>
<dbReference type="GO" id="GO:0009000">
    <property type="term" value="F:selenocysteine lyase activity"/>
    <property type="evidence" value="ECO:0007669"/>
    <property type="project" value="UniProtKB-EC"/>
</dbReference>
<proteinExistence type="predicted"/>
<dbReference type="Gene3D" id="3.90.1150.10">
    <property type="entry name" value="Aspartate Aminotransferase, domain 1"/>
    <property type="match status" value="1"/>
</dbReference>
<dbReference type="InterPro" id="IPR015424">
    <property type="entry name" value="PyrdxlP-dep_Trfase"/>
</dbReference>
<keyword evidence="5" id="KW-0808">Transferase</keyword>
<evidence type="ECO:0000256" key="4">
    <source>
        <dbReference type="ARBA" id="ARBA00022490"/>
    </source>
</evidence>
<evidence type="ECO:0000259" key="9">
    <source>
        <dbReference type="Pfam" id="PF00266"/>
    </source>
</evidence>
<dbReference type="InterPro" id="IPR015422">
    <property type="entry name" value="PyrdxlP-dep_Trfase_small"/>
</dbReference>
<dbReference type="EC" id="4.4.1.16" evidence="7"/>
<evidence type="ECO:0000313" key="12">
    <source>
        <dbReference type="WBParaSite" id="SBAD_0000971501-mRNA-1"/>
    </source>
</evidence>
<evidence type="ECO:0000256" key="2">
    <source>
        <dbReference type="ARBA" id="ARBA00004514"/>
    </source>
</evidence>
<evidence type="ECO:0000256" key="8">
    <source>
        <dbReference type="ARBA" id="ARBA00040554"/>
    </source>
</evidence>
<dbReference type="Pfam" id="PF00266">
    <property type="entry name" value="Aminotran_5"/>
    <property type="match status" value="1"/>
</dbReference>